<evidence type="ECO:0000313" key="5">
    <source>
        <dbReference type="Proteomes" id="UP000026915"/>
    </source>
</evidence>
<keyword evidence="2 3" id="KW-0732">Signal</keyword>
<dbReference type="InterPro" id="IPR006969">
    <property type="entry name" value="Stig-like"/>
</dbReference>
<dbReference type="AlphaFoldDB" id="A0A061GHY6"/>
<dbReference type="PANTHER" id="PTHR33227">
    <property type="entry name" value="STIGMA-SPECIFIC STIG1-LIKE PROTEIN 3"/>
    <property type="match status" value="1"/>
</dbReference>
<dbReference type="Proteomes" id="UP000026915">
    <property type="component" value="Chromosome 6"/>
</dbReference>
<dbReference type="Pfam" id="PF04885">
    <property type="entry name" value="Stig1"/>
    <property type="match status" value="1"/>
</dbReference>
<evidence type="ECO:0000256" key="2">
    <source>
        <dbReference type="ARBA" id="ARBA00022729"/>
    </source>
</evidence>
<name>A0A061GHY6_THECC</name>
<evidence type="ECO:0000256" key="1">
    <source>
        <dbReference type="ARBA" id="ARBA00006010"/>
    </source>
</evidence>
<proteinExistence type="inferred from homology"/>
<gene>
    <name evidence="4" type="ORF">TCM_030280</name>
</gene>
<evidence type="ECO:0000313" key="4">
    <source>
        <dbReference type="EMBL" id="EOY28767.1"/>
    </source>
</evidence>
<comment type="similarity">
    <text evidence="1">Belongs to the STIG1 family.</text>
</comment>
<keyword evidence="5" id="KW-1185">Reference proteome</keyword>
<dbReference type="Gramene" id="EOY28767">
    <property type="protein sequence ID" value="EOY28767"/>
    <property type="gene ID" value="TCM_030280"/>
</dbReference>
<protein>
    <submittedName>
        <fullName evidence="4">Stigma-specific Stig1 family protein</fullName>
    </submittedName>
</protein>
<sequence length="126" mass="13986">MFDLIIATIAILAATSLADFDEKQTSLRGLSRFLAQQNLKANVTCDNFPRICRLTNSPGPDCCKKRCVNVKTDRMNCGMCGYKCKYGEICCKGQCVNASFDKRNCGGCNKRCKKGEFCVYGMCNYA</sequence>
<reference evidence="4 5" key="1">
    <citation type="journal article" date="2013" name="Genome Biol.">
        <title>The genome sequence of the most widely cultivated cacao type and its use to identify candidate genes regulating pod color.</title>
        <authorList>
            <person name="Motamayor J.C."/>
            <person name="Mockaitis K."/>
            <person name="Schmutz J."/>
            <person name="Haiminen N."/>
            <person name="Iii D.L."/>
            <person name="Cornejo O."/>
            <person name="Findley S.D."/>
            <person name="Zheng P."/>
            <person name="Utro F."/>
            <person name="Royaert S."/>
            <person name="Saski C."/>
            <person name="Jenkins J."/>
            <person name="Podicheti R."/>
            <person name="Zhao M."/>
            <person name="Scheffler B.E."/>
            <person name="Stack J.C."/>
            <person name="Feltus F.A."/>
            <person name="Mustiga G.M."/>
            <person name="Amores F."/>
            <person name="Phillips W."/>
            <person name="Marelli J.P."/>
            <person name="May G.D."/>
            <person name="Shapiro H."/>
            <person name="Ma J."/>
            <person name="Bustamante C.D."/>
            <person name="Schnell R.J."/>
            <person name="Main D."/>
            <person name="Gilbert D."/>
            <person name="Parida L."/>
            <person name="Kuhn D.N."/>
        </authorList>
    </citation>
    <scope>NUCLEOTIDE SEQUENCE [LARGE SCALE GENOMIC DNA]</scope>
    <source>
        <strain evidence="5">cv. Matina 1-6</strain>
    </source>
</reference>
<dbReference type="STRING" id="3641.A0A061GHY6"/>
<accession>A0A061GHY6</accession>
<dbReference type="InParanoid" id="A0A061GHY6"/>
<dbReference type="OMA" id="GCNQKCK"/>
<dbReference type="eggNOG" id="ENOG502S1NG">
    <property type="taxonomic scope" value="Eukaryota"/>
</dbReference>
<organism evidence="4 5">
    <name type="scientific">Theobroma cacao</name>
    <name type="common">Cacao</name>
    <name type="synonym">Cocoa</name>
    <dbReference type="NCBI Taxonomy" id="3641"/>
    <lineage>
        <taxon>Eukaryota</taxon>
        <taxon>Viridiplantae</taxon>
        <taxon>Streptophyta</taxon>
        <taxon>Embryophyta</taxon>
        <taxon>Tracheophyta</taxon>
        <taxon>Spermatophyta</taxon>
        <taxon>Magnoliopsida</taxon>
        <taxon>eudicotyledons</taxon>
        <taxon>Gunneridae</taxon>
        <taxon>Pentapetalae</taxon>
        <taxon>rosids</taxon>
        <taxon>malvids</taxon>
        <taxon>Malvales</taxon>
        <taxon>Malvaceae</taxon>
        <taxon>Byttnerioideae</taxon>
        <taxon>Theobroma</taxon>
    </lineage>
</organism>
<dbReference type="EMBL" id="CM001884">
    <property type="protein sequence ID" value="EOY28767.1"/>
    <property type="molecule type" value="Genomic_DNA"/>
</dbReference>
<evidence type="ECO:0000256" key="3">
    <source>
        <dbReference type="SAM" id="SignalP"/>
    </source>
</evidence>
<feature type="signal peptide" evidence="3">
    <location>
        <begin position="1"/>
        <end position="18"/>
    </location>
</feature>
<dbReference type="HOGENOM" id="CLU_111795_1_0_1"/>
<dbReference type="PANTHER" id="PTHR33227:SF59">
    <property type="entry name" value="STIGMA-SPECIFIC STIG1-LIKE PROTEIN 3"/>
    <property type="match status" value="1"/>
</dbReference>
<feature type="chain" id="PRO_5001602868" evidence="3">
    <location>
        <begin position="19"/>
        <end position="126"/>
    </location>
</feature>